<feature type="domain" description="Glycoside hydrolase family 3 N-terminal" evidence="12">
    <location>
        <begin position="17"/>
        <end position="284"/>
    </location>
</feature>
<sequence>MLGPLMLGIAGTELLGEERERLCHPAVGGVLLFARNYRDPAQLAGLTEAIRGLRNPPLLIAVDQEGGRVQRFRAGLTELPAAERLARSYASAPSLAQEAAQRAGWLMAMELRALGVNFSFAPVLDLDHGISQVIGDRALGADAQTVATLGLAWQRGAREAGMACVGKHFPGHGGTAPDSHEASARDPRSVTDLEHQDLLPFRRLIDNGLAGVMMAHVAYPAMEDCPAGFSPRWIQYLRETLRFEGSIFSDDLEMAGAAGAGSLQARVQAALQAGCDMAVLGNAAREADAILAEVSGHSSGRGLRLARLHGRGGEPLATLQARADYQAARELLAAL</sequence>
<dbReference type="PANTHER" id="PTHR30480">
    <property type="entry name" value="BETA-HEXOSAMINIDASE-RELATED"/>
    <property type="match status" value="1"/>
</dbReference>
<comment type="function">
    <text evidence="10">Plays a role in peptidoglycan recycling by cleaving the terminal beta-1,4-linked N-acetylglucosamine (GlcNAc) from peptide-linked peptidoglycan fragments, giving rise to free GlcNAc, anhydro-N-acetylmuramic acid and anhydro-N-acetylmuramic acid-linked peptides.</text>
</comment>
<feature type="binding site" evidence="10">
    <location>
        <position position="137"/>
    </location>
    <ligand>
        <name>substrate</name>
    </ligand>
</feature>
<dbReference type="GO" id="GO:0005737">
    <property type="term" value="C:cytoplasm"/>
    <property type="evidence" value="ECO:0007669"/>
    <property type="project" value="UniProtKB-SubCell"/>
</dbReference>
<dbReference type="Pfam" id="PF00933">
    <property type="entry name" value="Glyco_hydro_3"/>
    <property type="match status" value="1"/>
</dbReference>
<feature type="active site" description="Proton donor/acceptor" evidence="10">
    <location>
        <position position="180"/>
    </location>
</feature>
<dbReference type="Proteomes" id="UP000315400">
    <property type="component" value="Unassembled WGS sequence"/>
</dbReference>
<dbReference type="InterPro" id="IPR036962">
    <property type="entry name" value="Glyco_hydro_3_N_sf"/>
</dbReference>
<comment type="pathway">
    <text evidence="10">Cell wall biogenesis; peptidoglycan recycling.</text>
</comment>
<dbReference type="AlphaFoldDB" id="A0A540VU61"/>
<evidence type="ECO:0000256" key="6">
    <source>
        <dbReference type="ARBA" id="ARBA00022984"/>
    </source>
</evidence>
<evidence type="ECO:0000256" key="8">
    <source>
        <dbReference type="ARBA" id="ARBA00023306"/>
    </source>
</evidence>
<evidence type="ECO:0000256" key="7">
    <source>
        <dbReference type="ARBA" id="ARBA00023295"/>
    </source>
</evidence>
<proteinExistence type="inferred from homology"/>
<dbReference type="GO" id="GO:0004563">
    <property type="term" value="F:beta-N-acetylhexosaminidase activity"/>
    <property type="evidence" value="ECO:0007669"/>
    <property type="project" value="UniProtKB-UniRule"/>
</dbReference>
<comment type="catalytic activity">
    <reaction evidence="1 10">
        <text>Hydrolysis of terminal non-reducing N-acetyl-D-hexosamine residues in N-acetyl-beta-D-hexosaminides.</text>
        <dbReference type="EC" id="3.2.1.52"/>
    </reaction>
</comment>
<evidence type="ECO:0000256" key="9">
    <source>
        <dbReference type="ARBA" id="ARBA00023316"/>
    </source>
</evidence>
<dbReference type="GO" id="GO:0005975">
    <property type="term" value="P:carbohydrate metabolic process"/>
    <property type="evidence" value="ECO:0007669"/>
    <property type="project" value="InterPro"/>
</dbReference>
<dbReference type="EC" id="3.2.1.52" evidence="10"/>
<keyword evidence="5 10" id="KW-0133">Cell shape</keyword>
<feature type="site" description="Important for catalytic activity" evidence="10">
    <location>
        <position position="178"/>
    </location>
</feature>
<protein>
    <recommendedName>
        <fullName evidence="10">Beta-hexosaminidase</fullName>
        <ecNumber evidence="10">3.2.1.52</ecNumber>
    </recommendedName>
    <alternativeName>
        <fullName evidence="10">Beta-N-acetylhexosaminidase</fullName>
    </alternativeName>
    <alternativeName>
        <fullName evidence="10">N-acetyl-beta-glucosaminidase</fullName>
    </alternativeName>
</protein>
<evidence type="ECO:0000256" key="3">
    <source>
        <dbReference type="ARBA" id="ARBA00022618"/>
    </source>
</evidence>
<dbReference type="GO" id="GO:0071555">
    <property type="term" value="P:cell wall organization"/>
    <property type="evidence" value="ECO:0007669"/>
    <property type="project" value="UniProtKB-KW"/>
</dbReference>
<dbReference type="InterPro" id="IPR022956">
    <property type="entry name" value="Beta_hexosaminidase_bac"/>
</dbReference>
<dbReference type="InterPro" id="IPR017853">
    <property type="entry name" value="GH"/>
</dbReference>
<gene>
    <name evidence="10 13" type="primary">nagZ</name>
    <name evidence="13" type="ORF">FKY71_04200</name>
</gene>
<dbReference type="GO" id="GO:0009254">
    <property type="term" value="P:peptidoglycan turnover"/>
    <property type="evidence" value="ECO:0007669"/>
    <property type="project" value="UniProtKB-UniRule"/>
</dbReference>
<accession>A0A540VU61</accession>
<evidence type="ECO:0000313" key="14">
    <source>
        <dbReference type="Proteomes" id="UP000315400"/>
    </source>
</evidence>
<feature type="region of interest" description="Disordered" evidence="11">
    <location>
        <begin position="171"/>
        <end position="190"/>
    </location>
</feature>
<dbReference type="SUPFAM" id="SSF51445">
    <property type="entry name" value="(Trans)glycosidases"/>
    <property type="match status" value="1"/>
</dbReference>
<feature type="binding site" evidence="10">
    <location>
        <begin position="167"/>
        <end position="168"/>
    </location>
    <ligand>
        <name>substrate</name>
    </ligand>
</feature>
<dbReference type="GO" id="GO:0051301">
    <property type="term" value="P:cell division"/>
    <property type="evidence" value="ECO:0007669"/>
    <property type="project" value="UniProtKB-KW"/>
</dbReference>
<evidence type="ECO:0000256" key="5">
    <source>
        <dbReference type="ARBA" id="ARBA00022960"/>
    </source>
</evidence>
<dbReference type="InterPro" id="IPR050226">
    <property type="entry name" value="NagZ_Beta-hexosaminidase"/>
</dbReference>
<evidence type="ECO:0000256" key="11">
    <source>
        <dbReference type="SAM" id="MobiDB-lite"/>
    </source>
</evidence>
<feature type="compositionally biased region" description="Basic and acidic residues" evidence="11">
    <location>
        <begin position="178"/>
        <end position="190"/>
    </location>
</feature>
<reference evidence="13 14" key="1">
    <citation type="submission" date="2019-06" db="EMBL/GenBank/DDBJ databases">
        <title>Metagenome assembled Genome of Spiribacter salinus SL48-SHIP from the microbial mat of Salt Lake 48 (Novosibirsk region, Russia).</title>
        <authorList>
            <person name="Shipova A."/>
            <person name="Rozanov A.S."/>
            <person name="Bryanskaya A.V."/>
            <person name="Peltek S.E."/>
        </authorList>
    </citation>
    <scope>NUCLEOTIDE SEQUENCE [LARGE SCALE GENOMIC DNA]</scope>
    <source>
        <strain evidence="13">SL48-SHIP-2</strain>
    </source>
</reference>
<evidence type="ECO:0000256" key="10">
    <source>
        <dbReference type="HAMAP-Rule" id="MF_00364"/>
    </source>
</evidence>
<comment type="similarity">
    <text evidence="10">Belongs to the glycosyl hydrolase 3 family. NagZ subfamily.</text>
</comment>
<name>A0A540VU61_9GAMM</name>
<evidence type="ECO:0000313" key="13">
    <source>
        <dbReference type="EMBL" id="TQF00290.1"/>
    </source>
</evidence>
<dbReference type="Gene3D" id="3.20.20.300">
    <property type="entry name" value="Glycoside hydrolase, family 3, N-terminal domain"/>
    <property type="match status" value="1"/>
</dbReference>
<dbReference type="HAMAP" id="MF_00364">
    <property type="entry name" value="NagZ"/>
    <property type="match status" value="1"/>
</dbReference>
<feature type="binding site" evidence="10">
    <location>
        <position position="63"/>
    </location>
    <ligand>
        <name>substrate</name>
    </ligand>
</feature>
<dbReference type="InterPro" id="IPR001764">
    <property type="entry name" value="Glyco_hydro_3_N"/>
</dbReference>
<keyword evidence="7 10" id="KW-0326">Glycosidase</keyword>
<evidence type="ECO:0000256" key="4">
    <source>
        <dbReference type="ARBA" id="ARBA00022801"/>
    </source>
</evidence>
<dbReference type="STRING" id="1260251.SPISAL_04195"/>
<dbReference type="GO" id="GO:0009252">
    <property type="term" value="P:peptidoglycan biosynthetic process"/>
    <property type="evidence" value="ECO:0007669"/>
    <property type="project" value="UniProtKB-KW"/>
</dbReference>
<evidence type="ECO:0000259" key="12">
    <source>
        <dbReference type="Pfam" id="PF00933"/>
    </source>
</evidence>
<organism evidence="13 14">
    <name type="scientific">Spiribacter salinus</name>
    <dbReference type="NCBI Taxonomy" id="1335746"/>
    <lineage>
        <taxon>Bacteria</taxon>
        <taxon>Pseudomonadati</taxon>
        <taxon>Pseudomonadota</taxon>
        <taxon>Gammaproteobacteria</taxon>
        <taxon>Chromatiales</taxon>
        <taxon>Ectothiorhodospiraceae</taxon>
        <taxon>Spiribacter</taxon>
    </lineage>
</organism>
<feature type="binding site" evidence="10">
    <location>
        <position position="71"/>
    </location>
    <ligand>
        <name>substrate</name>
    </ligand>
</feature>
<evidence type="ECO:0000256" key="1">
    <source>
        <dbReference type="ARBA" id="ARBA00001231"/>
    </source>
</evidence>
<keyword evidence="9 10" id="KW-0961">Cell wall biogenesis/degradation</keyword>
<feature type="active site" description="Nucleophile" evidence="10">
    <location>
        <position position="250"/>
    </location>
</feature>
<evidence type="ECO:0000256" key="2">
    <source>
        <dbReference type="ARBA" id="ARBA00022490"/>
    </source>
</evidence>
<dbReference type="NCBIfam" id="NF003740">
    <property type="entry name" value="PRK05337.1"/>
    <property type="match status" value="1"/>
</dbReference>
<dbReference type="PANTHER" id="PTHR30480:SF13">
    <property type="entry name" value="BETA-HEXOSAMINIDASE"/>
    <property type="match status" value="1"/>
</dbReference>
<keyword evidence="3 10" id="KW-0132">Cell division</keyword>
<comment type="subcellular location">
    <subcellularLocation>
        <location evidence="10">Cytoplasm</location>
    </subcellularLocation>
</comment>
<keyword evidence="4 10" id="KW-0378">Hydrolase</keyword>
<keyword evidence="6 10" id="KW-0573">Peptidoglycan synthesis</keyword>
<comment type="caution">
    <text evidence="13">The sequence shown here is derived from an EMBL/GenBank/DDBJ whole genome shotgun (WGS) entry which is preliminary data.</text>
</comment>
<dbReference type="GO" id="GO:0008360">
    <property type="term" value="P:regulation of cell shape"/>
    <property type="evidence" value="ECO:0007669"/>
    <property type="project" value="UniProtKB-KW"/>
</dbReference>
<keyword evidence="8 10" id="KW-0131">Cell cycle</keyword>
<dbReference type="UniPathway" id="UPA00544"/>
<dbReference type="EMBL" id="VIFK01000017">
    <property type="protein sequence ID" value="TQF00290.1"/>
    <property type="molecule type" value="Genomic_DNA"/>
</dbReference>
<keyword evidence="2 10" id="KW-0963">Cytoplasm</keyword>